<protein>
    <submittedName>
        <fullName evidence="1">Uncharacterized protein</fullName>
    </submittedName>
</protein>
<organism evidence="1 2">
    <name type="scientific">Pristionchus pacificus</name>
    <name type="common">Parasitic nematode worm</name>
    <dbReference type="NCBI Taxonomy" id="54126"/>
    <lineage>
        <taxon>Eukaryota</taxon>
        <taxon>Metazoa</taxon>
        <taxon>Ecdysozoa</taxon>
        <taxon>Nematoda</taxon>
        <taxon>Chromadorea</taxon>
        <taxon>Rhabditida</taxon>
        <taxon>Rhabditina</taxon>
        <taxon>Diplogasteromorpha</taxon>
        <taxon>Diplogasteroidea</taxon>
        <taxon>Neodiplogasteridae</taxon>
        <taxon>Pristionchus</taxon>
    </lineage>
</organism>
<keyword evidence="2" id="KW-1185">Reference proteome</keyword>
<evidence type="ECO:0000313" key="1">
    <source>
        <dbReference type="EnsemblMetazoa" id="PPA41924.1"/>
    </source>
</evidence>
<reference evidence="1" key="2">
    <citation type="submission" date="2022-06" db="UniProtKB">
        <authorList>
            <consortium name="EnsemblMetazoa"/>
        </authorList>
    </citation>
    <scope>IDENTIFICATION</scope>
    <source>
        <strain evidence="1">PS312</strain>
    </source>
</reference>
<sequence>MAVLRPVQMAARLRVRVIFARKSYLSMDLLVDTDLTLATLPADVIRTIIQMEVPESIDNLRLRLPVIEKLSCHYISKGDNSKLVQVEIFRSHKYKRHITYSNDGQANMREGESAIVILQISRAISRCAYIDTLTLNIISALKDLQKYFNN</sequence>
<name>A0A2A6BZX3_PRIPA</name>
<dbReference type="Proteomes" id="UP000005239">
    <property type="component" value="Unassembled WGS sequence"/>
</dbReference>
<accession>A0A2A6BZX3</accession>
<accession>A0A8R1Z3K4</accession>
<reference evidence="2" key="1">
    <citation type="journal article" date="2008" name="Nat. Genet.">
        <title>The Pristionchus pacificus genome provides a unique perspective on nematode lifestyle and parasitism.</title>
        <authorList>
            <person name="Dieterich C."/>
            <person name="Clifton S.W."/>
            <person name="Schuster L.N."/>
            <person name="Chinwalla A."/>
            <person name="Delehaunty K."/>
            <person name="Dinkelacker I."/>
            <person name="Fulton L."/>
            <person name="Fulton R."/>
            <person name="Godfrey J."/>
            <person name="Minx P."/>
            <person name="Mitreva M."/>
            <person name="Roeseler W."/>
            <person name="Tian H."/>
            <person name="Witte H."/>
            <person name="Yang S.P."/>
            <person name="Wilson R.K."/>
            <person name="Sommer R.J."/>
        </authorList>
    </citation>
    <scope>NUCLEOTIDE SEQUENCE [LARGE SCALE GENOMIC DNA]</scope>
    <source>
        <strain evidence="2">PS312</strain>
    </source>
</reference>
<dbReference type="AlphaFoldDB" id="A0A2A6BZX3"/>
<dbReference type="EnsemblMetazoa" id="PPA41924.1">
    <property type="protein sequence ID" value="PPA41924.1"/>
    <property type="gene ID" value="WBGene00280293"/>
</dbReference>
<gene>
    <name evidence="1" type="primary">WBGene00280293</name>
</gene>
<proteinExistence type="predicted"/>
<evidence type="ECO:0000313" key="2">
    <source>
        <dbReference type="Proteomes" id="UP000005239"/>
    </source>
</evidence>